<dbReference type="InterPro" id="IPR029052">
    <property type="entry name" value="Metallo-depent_PP-like"/>
</dbReference>
<keyword evidence="3" id="KW-0378">Hydrolase</keyword>
<dbReference type="SUPFAM" id="SSF49363">
    <property type="entry name" value="Purple acid phosphatase, N-terminal domain"/>
    <property type="match status" value="1"/>
</dbReference>
<dbReference type="InterPro" id="IPR008963">
    <property type="entry name" value="Purple_acid_Pase-like_N"/>
</dbReference>
<dbReference type="CDD" id="cd00839">
    <property type="entry name" value="MPP_PAPs"/>
    <property type="match status" value="1"/>
</dbReference>
<evidence type="ECO:0000313" key="7">
    <source>
        <dbReference type="EMBL" id="CAJ1395219.1"/>
    </source>
</evidence>
<evidence type="ECO:0000256" key="3">
    <source>
        <dbReference type="RuleBase" id="RU361203"/>
    </source>
</evidence>
<dbReference type="GO" id="GO:0046872">
    <property type="term" value="F:metal ion binding"/>
    <property type="evidence" value="ECO:0007669"/>
    <property type="project" value="InterPro"/>
</dbReference>
<protein>
    <recommendedName>
        <fullName evidence="3">Purple acid phosphatase</fullName>
        <ecNumber evidence="3">3.1.3.2</ecNumber>
    </recommendedName>
</protein>
<sequence>MNSFTDNHGISDPSSASSGIARASRFGRKSPPSSQRLAAMWRLAVLTLAVAEHLNPEQIHLAFAGQDAAGYPSGMTVSWFTRSQPKDSTVQFGLSESLDQSAEGTSHHYMSNAGFHSHAEMSNLKADTKYFYRVGSAKDNKWSQVLSFTSAKAEGAFSFAVFGDMGWESSTERPMVITLHGLERHWSATESRATLEKWKDEKSIDWIWHLGDIGYMDDSYAHSPVRFTYESAYNGYMNWLENLTSSMPYMVAAGNHESECHSPACIVDPFLGRALMNFTAYNHRWKMPSQVSKGRANMWYSFNVGLVHFISINTETDFPGAEETSTGDGHFSWLKAGHFGADGEYLSWLEADLKAANANRKERPWIIAGGHRPLKRVGKSGVTELFQKYGVDFYFAGHAHRYWRDAPFGEKNETKRVYKDPSGFIQIVTGGAGCDEMEYKVAPKCSPDTDTCVPSGHDWDGDDERLPQNPVYATDVISMGRLEAVNASTLHFVLADSKHGQTLDEVWLSKTKTPASIVV</sequence>
<reference evidence="7" key="1">
    <citation type="submission" date="2023-08" db="EMBL/GenBank/DDBJ databases">
        <authorList>
            <person name="Chen Y."/>
            <person name="Shah S."/>
            <person name="Dougan E. K."/>
            <person name="Thang M."/>
            <person name="Chan C."/>
        </authorList>
    </citation>
    <scope>NUCLEOTIDE SEQUENCE</scope>
</reference>
<dbReference type="SUPFAM" id="SSF56300">
    <property type="entry name" value="Metallo-dependent phosphatases"/>
    <property type="match status" value="1"/>
</dbReference>
<organism evidence="7 8">
    <name type="scientific">Effrenium voratum</name>
    <dbReference type="NCBI Taxonomy" id="2562239"/>
    <lineage>
        <taxon>Eukaryota</taxon>
        <taxon>Sar</taxon>
        <taxon>Alveolata</taxon>
        <taxon>Dinophyceae</taxon>
        <taxon>Suessiales</taxon>
        <taxon>Symbiodiniaceae</taxon>
        <taxon>Effrenium</taxon>
    </lineage>
</organism>
<keyword evidence="8" id="KW-1185">Reference proteome</keyword>
<dbReference type="PANTHER" id="PTHR45867:SF3">
    <property type="entry name" value="ACID PHOSPHATASE TYPE 7"/>
    <property type="match status" value="1"/>
</dbReference>
<evidence type="ECO:0000313" key="8">
    <source>
        <dbReference type="Proteomes" id="UP001178507"/>
    </source>
</evidence>
<feature type="domain" description="Purple acid phosphatase N-terminal" evidence="6">
    <location>
        <begin position="56"/>
        <end position="149"/>
    </location>
</feature>
<dbReference type="Gene3D" id="3.60.21.10">
    <property type="match status" value="1"/>
</dbReference>
<comment type="caution">
    <text evidence="7">The sequence shown here is derived from an EMBL/GenBank/DDBJ whole genome shotgun (WGS) entry which is preliminary data.</text>
</comment>
<comment type="catalytic activity">
    <reaction evidence="3">
        <text>a phosphate monoester + H2O = an alcohol + phosphate</text>
        <dbReference type="Rhea" id="RHEA:15017"/>
        <dbReference type="ChEBI" id="CHEBI:15377"/>
        <dbReference type="ChEBI" id="CHEBI:30879"/>
        <dbReference type="ChEBI" id="CHEBI:43474"/>
        <dbReference type="ChEBI" id="CHEBI:67140"/>
        <dbReference type="EC" id="3.1.3.2"/>
    </reaction>
</comment>
<keyword evidence="2" id="KW-0325">Glycoprotein</keyword>
<keyword evidence="1" id="KW-0732">Signal</keyword>
<dbReference type="InterPro" id="IPR015914">
    <property type="entry name" value="PAPs_N"/>
</dbReference>
<name>A0AA36IX87_9DINO</name>
<feature type="domain" description="Calcineurin-like phosphoesterase" evidence="5">
    <location>
        <begin position="158"/>
        <end position="402"/>
    </location>
</feature>
<dbReference type="InterPro" id="IPR041792">
    <property type="entry name" value="MPP_PAP"/>
</dbReference>
<dbReference type="PANTHER" id="PTHR45867">
    <property type="entry name" value="PURPLE ACID PHOSPHATASE"/>
    <property type="match status" value="1"/>
</dbReference>
<dbReference type="InterPro" id="IPR004843">
    <property type="entry name" value="Calcineurin-like_PHP"/>
</dbReference>
<accession>A0AA36IX87</accession>
<dbReference type="Proteomes" id="UP001178507">
    <property type="component" value="Unassembled WGS sequence"/>
</dbReference>
<proteinExistence type="inferred from homology"/>
<gene>
    <name evidence="7" type="ORF">EVOR1521_LOCUS19686</name>
</gene>
<dbReference type="AlphaFoldDB" id="A0AA36IX87"/>
<comment type="similarity">
    <text evidence="3">Belongs to the metallophosphoesterase superfamily. Purple acid phosphatase family.</text>
</comment>
<dbReference type="Pfam" id="PF00149">
    <property type="entry name" value="Metallophos"/>
    <property type="match status" value="1"/>
</dbReference>
<dbReference type="EMBL" id="CAUJNA010003090">
    <property type="protein sequence ID" value="CAJ1395219.1"/>
    <property type="molecule type" value="Genomic_DNA"/>
</dbReference>
<dbReference type="Pfam" id="PF16656">
    <property type="entry name" value="Pur_ac_phosph_N"/>
    <property type="match status" value="1"/>
</dbReference>
<evidence type="ECO:0000256" key="1">
    <source>
        <dbReference type="ARBA" id="ARBA00022729"/>
    </source>
</evidence>
<feature type="compositionally biased region" description="Low complexity" evidence="4">
    <location>
        <begin position="14"/>
        <end position="24"/>
    </location>
</feature>
<dbReference type="Gene3D" id="2.60.40.380">
    <property type="entry name" value="Purple acid phosphatase-like, N-terminal"/>
    <property type="match status" value="1"/>
</dbReference>
<evidence type="ECO:0000259" key="5">
    <source>
        <dbReference type="Pfam" id="PF00149"/>
    </source>
</evidence>
<evidence type="ECO:0000256" key="4">
    <source>
        <dbReference type="SAM" id="MobiDB-lite"/>
    </source>
</evidence>
<evidence type="ECO:0000259" key="6">
    <source>
        <dbReference type="Pfam" id="PF16656"/>
    </source>
</evidence>
<evidence type="ECO:0000256" key="2">
    <source>
        <dbReference type="ARBA" id="ARBA00023180"/>
    </source>
</evidence>
<feature type="region of interest" description="Disordered" evidence="4">
    <location>
        <begin position="1"/>
        <end position="32"/>
    </location>
</feature>
<dbReference type="EC" id="3.1.3.2" evidence="3"/>
<dbReference type="GO" id="GO:0003993">
    <property type="term" value="F:acid phosphatase activity"/>
    <property type="evidence" value="ECO:0007669"/>
    <property type="project" value="UniProtKB-EC"/>
</dbReference>